<dbReference type="PANTHER" id="PTHR14145:SF1">
    <property type="entry name" value="26S PROTEASOME NON-ATPASE REGULATORY SUBUNIT 6"/>
    <property type="match status" value="1"/>
</dbReference>
<gene>
    <name evidence="2" type="primary">RPN7</name>
    <name evidence="2" type="ORF">NBO_3g0034</name>
</gene>
<dbReference type="VEuPathDB" id="MicrosporidiaDB:NBO_3g0034"/>
<keyword evidence="3" id="KW-1185">Reference proteome</keyword>
<sequence length="85" mass="9777">MKLKAYKQLLDSYQFISIANMAQLFGIEEGFLEEDLSTFIVEGRLNCKIDKINGIVLVEEIKDNSLQEIINKGENLVRMIKKNVK</sequence>
<protein>
    <submittedName>
        <fullName evidence="2">26S proteasome regulatory subunit rpn7</fullName>
    </submittedName>
</protein>
<evidence type="ECO:0000259" key="1">
    <source>
        <dbReference type="PROSITE" id="PS50250"/>
    </source>
</evidence>
<dbReference type="GO" id="GO:0005838">
    <property type="term" value="C:proteasome regulatory particle"/>
    <property type="evidence" value="ECO:0007669"/>
    <property type="project" value="TreeGrafter"/>
</dbReference>
<dbReference type="PANTHER" id="PTHR14145">
    <property type="entry name" value="26S PROTESOME SUBUNIT 6"/>
    <property type="match status" value="1"/>
</dbReference>
<evidence type="ECO:0000313" key="3">
    <source>
        <dbReference type="Proteomes" id="UP000016927"/>
    </source>
</evidence>
<dbReference type="Gene3D" id="1.25.40.570">
    <property type="match status" value="1"/>
</dbReference>
<dbReference type="AlphaFoldDB" id="R0MRG3"/>
<dbReference type="EMBL" id="KB908911">
    <property type="protein sequence ID" value="EOB15483.1"/>
    <property type="molecule type" value="Genomic_DNA"/>
</dbReference>
<dbReference type="Pfam" id="PF01399">
    <property type="entry name" value="PCI"/>
    <property type="match status" value="1"/>
</dbReference>
<dbReference type="Proteomes" id="UP000016927">
    <property type="component" value="Unassembled WGS sequence"/>
</dbReference>
<proteinExistence type="predicted"/>
<dbReference type="PROSITE" id="PS50250">
    <property type="entry name" value="PCI"/>
    <property type="match status" value="1"/>
</dbReference>
<dbReference type="InterPro" id="IPR036390">
    <property type="entry name" value="WH_DNA-bd_sf"/>
</dbReference>
<organism evidence="2 3">
    <name type="scientific">Nosema bombycis (strain CQ1 / CVCC 102059)</name>
    <name type="common">Microsporidian parasite</name>
    <name type="synonym">Pebrine of silkworm</name>
    <dbReference type="NCBI Taxonomy" id="578461"/>
    <lineage>
        <taxon>Eukaryota</taxon>
        <taxon>Fungi</taxon>
        <taxon>Fungi incertae sedis</taxon>
        <taxon>Microsporidia</taxon>
        <taxon>Nosematidae</taxon>
        <taxon>Nosema</taxon>
    </lineage>
</organism>
<dbReference type="GO" id="GO:0043161">
    <property type="term" value="P:proteasome-mediated ubiquitin-dependent protein catabolic process"/>
    <property type="evidence" value="ECO:0007669"/>
    <property type="project" value="TreeGrafter"/>
</dbReference>
<dbReference type="HOGENOM" id="CLU_2513201_0_0_1"/>
<dbReference type="OrthoDB" id="1452at2759"/>
<dbReference type="STRING" id="578461.R0MRG3"/>
<keyword evidence="2" id="KW-0647">Proteasome</keyword>
<evidence type="ECO:0000313" key="2">
    <source>
        <dbReference type="EMBL" id="EOB15483.1"/>
    </source>
</evidence>
<name>R0MRG3_NOSB1</name>
<accession>R0MRG3</accession>
<dbReference type="SMART" id="SM00088">
    <property type="entry name" value="PINT"/>
    <property type="match status" value="1"/>
</dbReference>
<feature type="domain" description="PCI" evidence="1">
    <location>
        <begin position="1"/>
        <end position="63"/>
    </location>
</feature>
<reference evidence="2 3" key="1">
    <citation type="journal article" date="2013" name="BMC Genomics">
        <title>Comparative genomics of parasitic silkworm microsporidia reveal an association between genome expansion and host adaptation.</title>
        <authorList>
            <person name="Pan G."/>
            <person name="Xu J."/>
            <person name="Li T."/>
            <person name="Xia Q."/>
            <person name="Liu S.L."/>
            <person name="Zhang G."/>
            <person name="Li S."/>
            <person name="Li C."/>
            <person name="Liu H."/>
            <person name="Yang L."/>
            <person name="Liu T."/>
            <person name="Zhang X."/>
            <person name="Wu Z."/>
            <person name="Fan W."/>
            <person name="Dang X."/>
            <person name="Xiang H."/>
            <person name="Tao M."/>
            <person name="Li Y."/>
            <person name="Hu J."/>
            <person name="Li Z."/>
            <person name="Lin L."/>
            <person name="Luo J."/>
            <person name="Geng L."/>
            <person name="Wang L."/>
            <person name="Long M."/>
            <person name="Wan Y."/>
            <person name="He N."/>
            <person name="Zhang Z."/>
            <person name="Lu C."/>
            <person name="Keeling P.J."/>
            <person name="Wang J."/>
            <person name="Xiang Z."/>
            <person name="Zhou Z."/>
        </authorList>
    </citation>
    <scope>NUCLEOTIDE SEQUENCE [LARGE SCALE GENOMIC DNA]</scope>
    <source>
        <strain evidence="3">CQ1 / CVCC 102059</strain>
    </source>
</reference>
<dbReference type="SUPFAM" id="SSF46785">
    <property type="entry name" value="Winged helix' DNA-binding domain"/>
    <property type="match status" value="1"/>
</dbReference>
<dbReference type="InterPro" id="IPR019585">
    <property type="entry name" value="Rpn7/CSN1"/>
</dbReference>
<dbReference type="InterPro" id="IPR000717">
    <property type="entry name" value="PCI_dom"/>
</dbReference>